<evidence type="ECO:0000313" key="6">
    <source>
        <dbReference type="Proteomes" id="UP000605848"/>
    </source>
</evidence>
<dbReference type="SUPFAM" id="SSF46894">
    <property type="entry name" value="C-terminal effector domain of the bipartite response regulators"/>
    <property type="match status" value="1"/>
</dbReference>
<dbReference type="PANTHER" id="PTHR44688">
    <property type="entry name" value="DNA-BINDING TRANSCRIPTIONAL ACTIVATOR DEVR_DOSR"/>
    <property type="match status" value="1"/>
</dbReference>
<dbReference type="RefSeq" id="WP_202065179.1">
    <property type="nucleotide sequence ID" value="NZ_JAEQMY010000103.1"/>
</dbReference>
<dbReference type="InterPro" id="IPR000792">
    <property type="entry name" value="Tscrpt_reg_LuxR_C"/>
</dbReference>
<dbReference type="AlphaFoldDB" id="A0A937D4M3"/>
<sequence>MTAQPLTLVHNYTSQSASAVSTALICDSFLLRSGLQHILRDTPFAIAETAPVTGPKRLHYCTLNTGLVIIEATQNTARVLEVVRQVKERSPQTRVVALADQFDLSFVRTAHEAGVIGICLTASGSEILIKALELVMLGEIILPFEVARSITDRAPQDQPLQENMIEPRLSDLKQCKLSAREAQILGCLMEGAPNKVIARKFDVTEATVKVHVKAILRKIGAANRTQAAMWASERLPRQGRPFIDG</sequence>
<dbReference type="GO" id="GO:0006355">
    <property type="term" value="P:regulation of DNA-templated transcription"/>
    <property type="evidence" value="ECO:0007669"/>
    <property type="project" value="InterPro"/>
</dbReference>
<dbReference type="PANTHER" id="PTHR44688:SF16">
    <property type="entry name" value="DNA-BINDING TRANSCRIPTIONAL ACTIVATOR DEVR_DOSR"/>
    <property type="match status" value="1"/>
</dbReference>
<dbReference type="Pfam" id="PF00196">
    <property type="entry name" value="GerE"/>
    <property type="match status" value="1"/>
</dbReference>
<name>A0A937D4M3_9HYPH</name>
<evidence type="ECO:0000256" key="2">
    <source>
        <dbReference type="ARBA" id="ARBA00023125"/>
    </source>
</evidence>
<dbReference type="GO" id="GO:0003677">
    <property type="term" value="F:DNA binding"/>
    <property type="evidence" value="ECO:0007669"/>
    <property type="project" value="UniProtKB-KW"/>
</dbReference>
<dbReference type="InterPro" id="IPR016032">
    <property type="entry name" value="Sig_transdc_resp-reg_C-effctor"/>
</dbReference>
<dbReference type="EMBL" id="JAEQMY010000103">
    <property type="protein sequence ID" value="MBL0407700.1"/>
    <property type="molecule type" value="Genomic_DNA"/>
</dbReference>
<keyword evidence="2" id="KW-0238">DNA-binding</keyword>
<comment type="caution">
    <text evidence="5">The sequence shown here is derived from an EMBL/GenBank/DDBJ whole genome shotgun (WGS) entry which is preliminary data.</text>
</comment>
<dbReference type="Proteomes" id="UP000605848">
    <property type="component" value="Unassembled WGS sequence"/>
</dbReference>
<dbReference type="PRINTS" id="PR00038">
    <property type="entry name" value="HTHLUXR"/>
</dbReference>
<accession>A0A937D4M3</accession>
<protein>
    <submittedName>
        <fullName evidence="5">Response regulator transcription factor</fullName>
    </submittedName>
</protein>
<evidence type="ECO:0000313" key="5">
    <source>
        <dbReference type="EMBL" id="MBL0407700.1"/>
    </source>
</evidence>
<dbReference type="Gene3D" id="3.40.50.2300">
    <property type="match status" value="1"/>
</dbReference>
<keyword evidence="3" id="KW-0804">Transcription</keyword>
<keyword evidence="1" id="KW-0805">Transcription regulation</keyword>
<dbReference type="SMART" id="SM00421">
    <property type="entry name" value="HTH_LUXR"/>
    <property type="match status" value="1"/>
</dbReference>
<dbReference type="CDD" id="cd06170">
    <property type="entry name" value="LuxR_C_like"/>
    <property type="match status" value="1"/>
</dbReference>
<feature type="domain" description="HTH luxR-type" evidence="4">
    <location>
        <begin position="169"/>
        <end position="235"/>
    </location>
</feature>
<evidence type="ECO:0000256" key="1">
    <source>
        <dbReference type="ARBA" id="ARBA00023015"/>
    </source>
</evidence>
<dbReference type="InterPro" id="IPR011006">
    <property type="entry name" value="CheY-like_superfamily"/>
</dbReference>
<evidence type="ECO:0000259" key="4">
    <source>
        <dbReference type="PROSITE" id="PS50043"/>
    </source>
</evidence>
<dbReference type="PROSITE" id="PS50043">
    <property type="entry name" value="HTH_LUXR_2"/>
    <property type="match status" value="1"/>
</dbReference>
<proteinExistence type="predicted"/>
<reference evidence="5" key="1">
    <citation type="submission" date="2021-01" db="EMBL/GenBank/DDBJ databases">
        <title>Microvirga sp.</title>
        <authorList>
            <person name="Kim M.K."/>
        </authorList>
    </citation>
    <scope>NUCLEOTIDE SEQUENCE</scope>
    <source>
        <strain evidence="5">5420S-16</strain>
    </source>
</reference>
<organism evidence="5 6">
    <name type="scientific">Microvirga aerilata</name>
    <dbReference type="NCBI Taxonomy" id="670292"/>
    <lineage>
        <taxon>Bacteria</taxon>
        <taxon>Pseudomonadati</taxon>
        <taxon>Pseudomonadota</taxon>
        <taxon>Alphaproteobacteria</taxon>
        <taxon>Hyphomicrobiales</taxon>
        <taxon>Methylobacteriaceae</taxon>
        <taxon>Microvirga</taxon>
    </lineage>
</organism>
<evidence type="ECO:0000256" key="3">
    <source>
        <dbReference type="ARBA" id="ARBA00023163"/>
    </source>
</evidence>
<dbReference type="PROSITE" id="PS00622">
    <property type="entry name" value="HTH_LUXR_1"/>
    <property type="match status" value="1"/>
</dbReference>
<keyword evidence="6" id="KW-1185">Reference proteome</keyword>
<gene>
    <name evidence="5" type="ORF">JKG68_27705</name>
</gene>
<dbReference type="SUPFAM" id="SSF52172">
    <property type="entry name" value="CheY-like"/>
    <property type="match status" value="1"/>
</dbReference>